<dbReference type="InterPro" id="IPR026349">
    <property type="entry name" value="CHP04255"/>
</dbReference>
<dbReference type="AlphaFoldDB" id="A0A3B1DP88"/>
<sequence length="296" mass="33500">MTKKALTKAPLIHAVIQVRFTAIPEVENISEKDMSKLHKKMVDGGFPEKIIAKFDQVSINIDTSTQATTHRNNALIRYLFRGAGESETIELFSVNGTTSIILKSTSYINFNEFYSKFNKLLSIYLDVFPSLDKVLLKSIGLRYVNLIVPNSTSALSEFVQDSVIPMSIKTLQDNKNLHGFSQRYVAMKPDSQLKVAFEEIPMGENRSLTKILPDDLGEKDPSCGLMIPIQEVWKNITSPTYGILDIENIKEFQGSPKFDLKEIKNVTNILYENCSKVFWGVITDQAKEAWEVYDVE</sequence>
<dbReference type="EMBL" id="UOGJ01000142">
    <property type="protein sequence ID" value="VAX37878.1"/>
    <property type="molecule type" value="Genomic_DNA"/>
</dbReference>
<organism evidence="1">
    <name type="scientific">hydrothermal vent metagenome</name>
    <dbReference type="NCBI Taxonomy" id="652676"/>
    <lineage>
        <taxon>unclassified sequences</taxon>
        <taxon>metagenomes</taxon>
        <taxon>ecological metagenomes</taxon>
    </lineage>
</organism>
<reference evidence="1" key="1">
    <citation type="submission" date="2018-06" db="EMBL/GenBank/DDBJ databases">
        <authorList>
            <person name="Zhirakovskaya E."/>
        </authorList>
    </citation>
    <scope>NUCLEOTIDE SEQUENCE</scope>
</reference>
<proteinExistence type="predicted"/>
<accession>A0A3B1DP88</accession>
<evidence type="ECO:0000313" key="1">
    <source>
        <dbReference type="EMBL" id="VAX37878.1"/>
    </source>
</evidence>
<dbReference type="NCBIfam" id="TIGR04255">
    <property type="entry name" value="sporadTIGR04255"/>
    <property type="match status" value="1"/>
</dbReference>
<name>A0A3B1DP88_9ZZZZ</name>
<gene>
    <name evidence="1" type="ORF">MNBD_UNCLBAC01-1233</name>
</gene>
<protein>
    <recommendedName>
        <fullName evidence="2">TIGR04255 family protein</fullName>
    </recommendedName>
</protein>
<evidence type="ECO:0008006" key="2">
    <source>
        <dbReference type="Google" id="ProtNLM"/>
    </source>
</evidence>